<reference evidence="1" key="1">
    <citation type="journal article" date="2018" name="Nat. Plants">
        <title>Whole-genome landscape of Medicago truncatula symbiotic genes.</title>
        <authorList>
            <person name="Pecrix Y."/>
            <person name="Gamas P."/>
            <person name="Carrere S."/>
        </authorList>
    </citation>
    <scope>NUCLEOTIDE SEQUENCE</scope>
    <source>
        <tissue evidence="1">Leaves</tissue>
    </source>
</reference>
<gene>
    <name evidence="1" type="ORF">MtrunA17_Chr7g0235461</name>
</gene>
<accession>A0A396GXS0</accession>
<dbReference type="Gramene" id="rna40221">
    <property type="protein sequence ID" value="RHN45810.1"/>
    <property type="gene ID" value="gene40221"/>
</dbReference>
<dbReference type="Proteomes" id="UP000265566">
    <property type="component" value="Chromosome 7"/>
</dbReference>
<proteinExistence type="predicted"/>
<evidence type="ECO:0000313" key="1">
    <source>
        <dbReference type="EMBL" id="RHN45810.1"/>
    </source>
</evidence>
<sequence>MMLMTWLFGDEFSNARMEKFPDASTYISNLSLTNSLMLVLPCPMKGECFSSSLASLMLMPQSVPKFVTVTPSPFLQSSLHDYLRGNCQSQEGSHYC</sequence>
<name>A0A396GXS0_MEDTR</name>
<protein>
    <submittedName>
        <fullName evidence="1">Uncharacterized protein</fullName>
    </submittedName>
</protein>
<comment type="caution">
    <text evidence="1">The sequence shown here is derived from an EMBL/GenBank/DDBJ whole genome shotgun (WGS) entry which is preliminary data.</text>
</comment>
<dbReference type="EMBL" id="PSQE01000007">
    <property type="protein sequence ID" value="RHN45810.1"/>
    <property type="molecule type" value="Genomic_DNA"/>
</dbReference>
<organism evidence="1">
    <name type="scientific">Medicago truncatula</name>
    <name type="common">Barrel medic</name>
    <name type="synonym">Medicago tribuloides</name>
    <dbReference type="NCBI Taxonomy" id="3880"/>
    <lineage>
        <taxon>Eukaryota</taxon>
        <taxon>Viridiplantae</taxon>
        <taxon>Streptophyta</taxon>
        <taxon>Embryophyta</taxon>
        <taxon>Tracheophyta</taxon>
        <taxon>Spermatophyta</taxon>
        <taxon>Magnoliopsida</taxon>
        <taxon>eudicotyledons</taxon>
        <taxon>Gunneridae</taxon>
        <taxon>Pentapetalae</taxon>
        <taxon>rosids</taxon>
        <taxon>fabids</taxon>
        <taxon>Fabales</taxon>
        <taxon>Fabaceae</taxon>
        <taxon>Papilionoideae</taxon>
        <taxon>50 kb inversion clade</taxon>
        <taxon>NPAAA clade</taxon>
        <taxon>Hologalegina</taxon>
        <taxon>IRL clade</taxon>
        <taxon>Trifolieae</taxon>
        <taxon>Medicago</taxon>
    </lineage>
</organism>
<dbReference type="AlphaFoldDB" id="A0A396GXS0"/>